<accession>A0A7C9UZ10</accession>
<dbReference type="Gene3D" id="3.30.420.130">
    <property type="entry name" value="Dinitrogenase iron-molybdenum cofactor biosynthesis domain"/>
    <property type="match status" value="1"/>
</dbReference>
<organism evidence="3 4">
    <name type="scientific">Magnetospirillum aberrantis SpK</name>
    <dbReference type="NCBI Taxonomy" id="908842"/>
    <lineage>
        <taxon>Bacteria</taxon>
        <taxon>Pseudomonadati</taxon>
        <taxon>Pseudomonadota</taxon>
        <taxon>Alphaproteobacteria</taxon>
        <taxon>Rhodospirillales</taxon>
        <taxon>Rhodospirillaceae</taxon>
        <taxon>Magnetospirillum</taxon>
    </lineage>
</organism>
<keyword evidence="4" id="KW-1185">Reference proteome</keyword>
<evidence type="ECO:0000259" key="2">
    <source>
        <dbReference type="Pfam" id="PF02579"/>
    </source>
</evidence>
<reference evidence="3 4" key="1">
    <citation type="submission" date="2020-02" db="EMBL/GenBank/DDBJ databases">
        <authorList>
            <person name="Dziuba M."/>
            <person name="Kuznetsov B."/>
            <person name="Mardanov A."/>
            <person name="Ravin N."/>
            <person name="Grouzdev D."/>
        </authorList>
    </citation>
    <scope>NUCLEOTIDE SEQUENCE [LARGE SCALE GENOMIC DNA]</scope>
    <source>
        <strain evidence="3 4">SpK</strain>
    </source>
</reference>
<name>A0A7C9UZ10_9PROT</name>
<keyword evidence="1" id="KW-0535">Nitrogen fixation</keyword>
<dbReference type="EMBL" id="JAAIYP010000035">
    <property type="protein sequence ID" value="NFV80231.1"/>
    <property type="molecule type" value="Genomic_DNA"/>
</dbReference>
<gene>
    <name evidence="3" type="ORF">G4223_08920</name>
</gene>
<evidence type="ECO:0000256" key="1">
    <source>
        <dbReference type="ARBA" id="ARBA00023231"/>
    </source>
</evidence>
<dbReference type="AlphaFoldDB" id="A0A7C9UZ10"/>
<evidence type="ECO:0000313" key="4">
    <source>
        <dbReference type="Proteomes" id="UP000480684"/>
    </source>
</evidence>
<proteinExistence type="predicted"/>
<protein>
    <recommendedName>
        <fullName evidence="2">Dinitrogenase iron-molybdenum cofactor biosynthesis domain-containing protein</fullName>
    </recommendedName>
</protein>
<dbReference type="SUPFAM" id="SSF53146">
    <property type="entry name" value="Nitrogenase accessory factor-like"/>
    <property type="match status" value="1"/>
</dbReference>
<dbReference type="CDD" id="cd00562">
    <property type="entry name" value="NifX_NifB"/>
    <property type="match status" value="1"/>
</dbReference>
<sequence>MKVAVASSDFATVTGHAGRARKWLVFEVAADGTLGEPVRVELSSDEVFHYAEDGRPHVLDGVDALIAQSAGDGFLKNMEQRGIRPVLTAESDPVTAVRALLADTTIPPKPRPIGSLICKTIDLFSKHK</sequence>
<comment type="caution">
    <text evidence="3">The sequence shown here is derived from an EMBL/GenBank/DDBJ whole genome shotgun (WGS) entry which is preliminary data.</text>
</comment>
<dbReference type="Pfam" id="PF02579">
    <property type="entry name" value="Nitro_FeMo-Co"/>
    <property type="match status" value="1"/>
</dbReference>
<evidence type="ECO:0000313" key="3">
    <source>
        <dbReference type="EMBL" id="NFV80231.1"/>
    </source>
</evidence>
<dbReference type="InterPro" id="IPR036105">
    <property type="entry name" value="DiNase_FeMo-co_biosyn_sf"/>
</dbReference>
<feature type="domain" description="Dinitrogenase iron-molybdenum cofactor biosynthesis" evidence="2">
    <location>
        <begin position="12"/>
        <end position="99"/>
    </location>
</feature>
<dbReference type="Proteomes" id="UP000480684">
    <property type="component" value="Unassembled WGS sequence"/>
</dbReference>
<dbReference type="InterPro" id="IPR003731">
    <property type="entry name" value="Di-Nase_FeMo-co_biosynth"/>
</dbReference>
<dbReference type="RefSeq" id="WP_163678020.1">
    <property type="nucleotide sequence ID" value="NZ_JAAIYP010000035.1"/>
</dbReference>